<evidence type="ECO:0000313" key="2">
    <source>
        <dbReference type="Proteomes" id="UP001558474"/>
    </source>
</evidence>
<accession>A0ABV3VI69</accession>
<evidence type="ECO:0008006" key="3">
    <source>
        <dbReference type="Google" id="ProtNLM"/>
    </source>
</evidence>
<name>A0ABV3VI69_9MYCO</name>
<gene>
    <name evidence="1" type="ORF">ABFW12_22980</name>
</gene>
<evidence type="ECO:0000313" key="1">
    <source>
        <dbReference type="EMBL" id="MEX3741096.1"/>
    </source>
</evidence>
<sequence length="129" mass="14464">MDDVHIYPEPNPALTELLKGPKMWAVVRAKTEFAKVTWQVLVAKRSRKLMGSARTTVTIGGYKEDRPVGRLVVGTGLDYGAAHQFGHRFRRNTTSGEFVARGKRQRGVRANKAAGARELNETLRRMKQS</sequence>
<dbReference type="Proteomes" id="UP001558474">
    <property type="component" value="Unassembled WGS sequence"/>
</dbReference>
<keyword evidence="2" id="KW-1185">Reference proteome</keyword>
<reference evidence="1 2" key="1">
    <citation type="submission" date="2024-04" db="EMBL/GenBank/DDBJ databases">
        <title>Genomic Markers of Mycobacteria.</title>
        <authorList>
            <person name="Soliman M.S."/>
            <person name="Elkholy A."/>
            <person name="Soliman N.S."/>
            <person name="Abbas A."/>
            <person name="Khayrat S."/>
            <person name="Shawky S."/>
        </authorList>
    </citation>
    <scope>NUCLEOTIDE SEQUENCE [LARGE SCALE GENOMIC DNA]</scope>
    <source>
        <strain evidence="1 2">Egy-CU-AM5</strain>
    </source>
</reference>
<organism evidence="1 2">
    <name type="scientific">Mycolicibacterium porcinum</name>
    <dbReference type="NCBI Taxonomy" id="39693"/>
    <lineage>
        <taxon>Bacteria</taxon>
        <taxon>Bacillati</taxon>
        <taxon>Actinomycetota</taxon>
        <taxon>Actinomycetes</taxon>
        <taxon>Mycobacteriales</taxon>
        <taxon>Mycobacteriaceae</taxon>
        <taxon>Mycolicibacterium</taxon>
    </lineage>
</organism>
<comment type="caution">
    <text evidence="1">The sequence shown here is derived from an EMBL/GenBank/DDBJ whole genome shotgun (WGS) entry which is preliminary data.</text>
</comment>
<proteinExistence type="predicted"/>
<dbReference type="EMBL" id="JBDLOU010000058">
    <property type="protein sequence ID" value="MEX3741096.1"/>
    <property type="molecule type" value="Genomic_DNA"/>
</dbReference>
<protein>
    <recommendedName>
        <fullName evidence="3">HK97 gp10 family phage protein</fullName>
    </recommendedName>
</protein>
<dbReference type="RefSeq" id="WP_368573795.1">
    <property type="nucleotide sequence ID" value="NZ_JBDLOU010000058.1"/>
</dbReference>